<evidence type="ECO:0000259" key="3">
    <source>
        <dbReference type="PROSITE" id="PS50977"/>
    </source>
</evidence>
<dbReference type="AlphaFoldDB" id="A0A1H6AGW9"/>
<dbReference type="PANTHER" id="PTHR43479:SF11">
    <property type="entry name" value="ACREF_ENVCD OPERON REPRESSOR-RELATED"/>
    <property type="match status" value="1"/>
</dbReference>
<accession>A0A1H6AGW9</accession>
<sequence>MESHIQLKIDENVFTKDPSSSELGKKIIENSIALIDELGFEAFTFGKLADKIQCTEASIYRYFENKHRLLIYHLTWYWTWMEYRLTLATANIKSPEERLKIAIRLLTSPLDQEFRIPQVDEAALYRIVIAESQKVYLTKNVDEENKKGLFFSYKRLCKKAAAIVKEINPEYGYPTALISTIVESSYDQRYFARHLPSLTEIPKDKEDGITEYLTELVFKAIK</sequence>
<proteinExistence type="predicted"/>
<dbReference type="PANTHER" id="PTHR43479">
    <property type="entry name" value="ACREF/ENVCD OPERON REPRESSOR-RELATED"/>
    <property type="match status" value="1"/>
</dbReference>
<organism evidence="4 5">
    <name type="scientific">Algoriphagus boritolerans DSM 17298 = JCM 18970</name>
    <dbReference type="NCBI Taxonomy" id="1120964"/>
    <lineage>
        <taxon>Bacteria</taxon>
        <taxon>Pseudomonadati</taxon>
        <taxon>Bacteroidota</taxon>
        <taxon>Cytophagia</taxon>
        <taxon>Cytophagales</taxon>
        <taxon>Cyclobacteriaceae</taxon>
        <taxon>Algoriphagus</taxon>
    </lineage>
</organism>
<evidence type="ECO:0000256" key="2">
    <source>
        <dbReference type="PROSITE-ProRule" id="PRU00335"/>
    </source>
</evidence>
<keyword evidence="5" id="KW-1185">Reference proteome</keyword>
<dbReference type="Proteomes" id="UP000236736">
    <property type="component" value="Unassembled WGS sequence"/>
</dbReference>
<dbReference type="GO" id="GO:0003677">
    <property type="term" value="F:DNA binding"/>
    <property type="evidence" value="ECO:0007669"/>
    <property type="project" value="UniProtKB-UniRule"/>
</dbReference>
<dbReference type="Gene3D" id="1.10.357.10">
    <property type="entry name" value="Tetracycline Repressor, domain 2"/>
    <property type="match status" value="1"/>
</dbReference>
<dbReference type="InterPro" id="IPR009057">
    <property type="entry name" value="Homeodomain-like_sf"/>
</dbReference>
<dbReference type="InterPro" id="IPR001647">
    <property type="entry name" value="HTH_TetR"/>
</dbReference>
<reference evidence="5" key="1">
    <citation type="submission" date="2016-10" db="EMBL/GenBank/DDBJ databases">
        <authorList>
            <person name="Varghese N."/>
            <person name="Submissions S."/>
        </authorList>
    </citation>
    <scope>NUCLEOTIDE SEQUENCE [LARGE SCALE GENOMIC DNA]</scope>
    <source>
        <strain evidence="5">DSM 17298</strain>
    </source>
</reference>
<name>A0A1H6AGW9_9BACT</name>
<dbReference type="EMBL" id="FNVR01000044">
    <property type="protein sequence ID" value="SEG47404.1"/>
    <property type="molecule type" value="Genomic_DNA"/>
</dbReference>
<feature type="domain" description="HTH tetR-type" evidence="3">
    <location>
        <begin position="21"/>
        <end position="81"/>
    </location>
</feature>
<dbReference type="Pfam" id="PF00440">
    <property type="entry name" value="TetR_N"/>
    <property type="match status" value="1"/>
</dbReference>
<feature type="DNA-binding region" description="H-T-H motif" evidence="2">
    <location>
        <begin position="44"/>
        <end position="63"/>
    </location>
</feature>
<gene>
    <name evidence="4" type="ORF">SAMN03080598_04104</name>
</gene>
<keyword evidence="1 2" id="KW-0238">DNA-binding</keyword>
<dbReference type="PROSITE" id="PS50977">
    <property type="entry name" value="HTH_TETR_2"/>
    <property type="match status" value="1"/>
</dbReference>
<protein>
    <submittedName>
        <fullName evidence="4">Transcriptional regulator, TetR family</fullName>
    </submittedName>
</protein>
<dbReference type="RefSeq" id="WP_103926650.1">
    <property type="nucleotide sequence ID" value="NZ_FNVR01000044.1"/>
</dbReference>
<dbReference type="InterPro" id="IPR050624">
    <property type="entry name" value="HTH-type_Tx_Regulator"/>
</dbReference>
<dbReference type="SUPFAM" id="SSF46689">
    <property type="entry name" value="Homeodomain-like"/>
    <property type="match status" value="1"/>
</dbReference>
<evidence type="ECO:0000313" key="4">
    <source>
        <dbReference type="EMBL" id="SEG47404.1"/>
    </source>
</evidence>
<dbReference type="OrthoDB" id="649282at2"/>
<dbReference type="STRING" id="1120964.GCA_001313265_07400"/>
<evidence type="ECO:0000313" key="5">
    <source>
        <dbReference type="Proteomes" id="UP000236736"/>
    </source>
</evidence>
<evidence type="ECO:0000256" key="1">
    <source>
        <dbReference type="ARBA" id="ARBA00023125"/>
    </source>
</evidence>